<dbReference type="PANTHER" id="PTHR43525:SF1">
    <property type="entry name" value="PROTEIN MALY"/>
    <property type="match status" value="1"/>
</dbReference>
<keyword evidence="9" id="KW-1185">Reference proteome</keyword>
<evidence type="ECO:0000313" key="8">
    <source>
        <dbReference type="EMBL" id="PVY48625.1"/>
    </source>
</evidence>
<dbReference type="InterPro" id="IPR015421">
    <property type="entry name" value="PyrdxlP-dep_Trfase_major"/>
</dbReference>
<dbReference type="InterPro" id="IPR027619">
    <property type="entry name" value="C-S_lyase_PatB-like"/>
</dbReference>
<dbReference type="EMBL" id="CP011307">
    <property type="protein sequence ID" value="ALP94820.1"/>
    <property type="molecule type" value="Genomic_DNA"/>
</dbReference>
<dbReference type="InterPro" id="IPR004839">
    <property type="entry name" value="Aminotransferase_I/II_large"/>
</dbReference>
<dbReference type="KEGG" id="ibu:IB211_02429c"/>
<name>A0A0S2W645_9FIRM</name>
<evidence type="ECO:0000313" key="7">
    <source>
        <dbReference type="EMBL" id="ALP94820.1"/>
    </source>
</evidence>
<dbReference type="SUPFAM" id="SSF53383">
    <property type="entry name" value="PLP-dependent transferases"/>
    <property type="match status" value="1"/>
</dbReference>
<keyword evidence="4 7" id="KW-0456">Lyase</keyword>
<dbReference type="InterPro" id="IPR015424">
    <property type="entry name" value="PyrdxlP-dep_Trfase"/>
</dbReference>
<dbReference type="InterPro" id="IPR051798">
    <property type="entry name" value="Class-II_PLP-Dep_Aminotrans"/>
</dbReference>
<feature type="domain" description="Aminotransferase class I/classII large" evidence="6">
    <location>
        <begin position="37"/>
        <end position="385"/>
    </location>
</feature>
<reference evidence="7 9" key="1">
    <citation type="journal article" date="2015" name="Nat. Commun.">
        <title>Production of butyrate from lysine and the Amadori product fructoselysine by a human gut commensal.</title>
        <authorList>
            <person name="Bui T.P."/>
            <person name="Ritari J."/>
            <person name="Boeren S."/>
            <person name="de Waard P."/>
            <person name="Plugge C.M."/>
            <person name="de Vos W.M."/>
        </authorList>
    </citation>
    <scope>NUCLEOTIDE SEQUENCE [LARGE SCALE GENOMIC DNA]</scope>
    <source>
        <strain evidence="7 9">AF211</strain>
    </source>
</reference>
<protein>
    <recommendedName>
        <fullName evidence="2">cysteine-S-conjugate beta-lyase</fullName>
        <ecNumber evidence="2">4.4.1.13</ecNumber>
    </recommendedName>
</protein>
<evidence type="ECO:0000256" key="2">
    <source>
        <dbReference type="ARBA" id="ARBA00012224"/>
    </source>
</evidence>
<dbReference type="eggNOG" id="COG1168">
    <property type="taxonomic scope" value="Bacteria"/>
</dbReference>
<dbReference type="Gene3D" id="3.40.640.10">
    <property type="entry name" value="Type I PLP-dependent aspartate aminotransferase-like (Major domain)"/>
    <property type="match status" value="1"/>
</dbReference>
<dbReference type="GO" id="GO:0047804">
    <property type="term" value="F:cysteine-S-conjugate beta-lyase activity"/>
    <property type="evidence" value="ECO:0007669"/>
    <property type="project" value="UniProtKB-EC"/>
</dbReference>
<dbReference type="GO" id="GO:0030170">
    <property type="term" value="F:pyridoxal phosphate binding"/>
    <property type="evidence" value="ECO:0007669"/>
    <property type="project" value="InterPro"/>
</dbReference>
<dbReference type="NCBIfam" id="TIGR04350">
    <property type="entry name" value="C_S_lyase_PatB"/>
    <property type="match status" value="1"/>
</dbReference>
<reference evidence="9" key="2">
    <citation type="submission" date="2015-04" db="EMBL/GenBank/DDBJ databases">
        <title>A butyrogenic pathway from the amino acid lysine in a human gut commensal.</title>
        <authorList>
            <person name="de Vos W.M."/>
            <person name="Bui N.T.P."/>
            <person name="Plugge C.M."/>
            <person name="Ritari J."/>
        </authorList>
    </citation>
    <scope>NUCLEOTIDE SEQUENCE [LARGE SCALE GENOMIC DNA]</scope>
    <source>
        <strain evidence="9">AF211</strain>
    </source>
</reference>
<dbReference type="CDD" id="cd00609">
    <property type="entry name" value="AAT_like"/>
    <property type="match status" value="1"/>
</dbReference>
<reference evidence="8 10" key="3">
    <citation type="submission" date="2018-04" db="EMBL/GenBank/DDBJ databases">
        <title>Genomic Encyclopedia of Type Strains, Phase IV (KMG-IV): sequencing the most valuable type-strain genomes for metagenomic binning, comparative biology and taxonomic classification.</title>
        <authorList>
            <person name="Goeker M."/>
        </authorList>
    </citation>
    <scope>NUCLEOTIDE SEQUENCE [LARGE SCALE GENOMIC DNA]</scope>
    <source>
        <strain evidence="8 10">DSM 26588</strain>
    </source>
</reference>
<keyword evidence="3" id="KW-0663">Pyridoxal phosphate</keyword>
<dbReference type="RefSeq" id="WP_058118168.1">
    <property type="nucleotide sequence ID" value="NZ_CALICV010000035.1"/>
</dbReference>
<dbReference type="Proteomes" id="UP000245778">
    <property type="component" value="Unassembled WGS sequence"/>
</dbReference>
<evidence type="ECO:0000259" key="6">
    <source>
        <dbReference type="Pfam" id="PF00155"/>
    </source>
</evidence>
<organism evidence="7 9">
    <name type="scientific">Intestinimonas butyriciproducens</name>
    <dbReference type="NCBI Taxonomy" id="1297617"/>
    <lineage>
        <taxon>Bacteria</taxon>
        <taxon>Bacillati</taxon>
        <taxon>Bacillota</taxon>
        <taxon>Clostridia</taxon>
        <taxon>Eubacteriales</taxon>
        <taxon>Intestinimonas</taxon>
    </lineage>
</organism>
<dbReference type="Pfam" id="PF00155">
    <property type="entry name" value="Aminotran_1_2"/>
    <property type="match status" value="1"/>
</dbReference>
<evidence type="ECO:0000313" key="10">
    <source>
        <dbReference type="Proteomes" id="UP000245778"/>
    </source>
</evidence>
<dbReference type="PANTHER" id="PTHR43525">
    <property type="entry name" value="PROTEIN MALY"/>
    <property type="match status" value="1"/>
</dbReference>
<accession>A0A0S2W645</accession>
<evidence type="ECO:0000256" key="5">
    <source>
        <dbReference type="ARBA" id="ARBA00037974"/>
    </source>
</evidence>
<sequence length="391" mass="44340">MGRIDLDRPVERRGTDSFKWDAVGRFFGREDVIPMWVADMDFPCAPEILEAFEAHIRHGVMGYTVRNDGYLAAIRNWFSSRHGWDIPEEHLAFSPPGVIFAVNVLLELLTQPGDRVVMQTPNYDALMDSVEKSGLEIARNPLKAKDGRYELDFDGLEPLLADPRTKVMLMANPNNPTGRLWTEEELRRLGELCLAHKVMILTDDIHCDFAMQGHRYVPLPSLSPELAEHTVLFTSTNKTFNLGGLQTATVVIGDAELRERYCGAMLRYQTRLDNLFGAIALETAYEKCGYWLDEVLSYVAENRRVLAEYVLEHLPGLKLYHMDATYFAWIDFSGLGKEEGLEDFLVKECGVAFTPGREFGSGCGTFMRVNLACRRALMLEAFRRIEAALKK</sequence>
<evidence type="ECO:0000256" key="1">
    <source>
        <dbReference type="ARBA" id="ARBA00001933"/>
    </source>
</evidence>
<evidence type="ECO:0000256" key="4">
    <source>
        <dbReference type="ARBA" id="ARBA00023239"/>
    </source>
</evidence>
<dbReference type="InterPro" id="IPR015422">
    <property type="entry name" value="PyrdxlP-dep_Trfase_small"/>
</dbReference>
<evidence type="ECO:0000313" key="9">
    <source>
        <dbReference type="Proteomes" id="UP000064844"/>
    </source>
</evidence>
<dbReference type="EMBL" id="QEKK01000006">
    <property type="protein sequence ID" value="PVY48625.1"/>
    <property type="molecule type" value="Genomic_DNA"/>
</dbReference>
<dbReference type="STRING" id="1297617.IB211_02429c"/>
<dbReference type="EC" id="4.4.1.13" evidence="2"/>
<dbReference type="Gene3D" id="3.90.1150.10">
    <property type="entry name" value="Aspartate Aminotransferase, domain 1"/>
    <property type="match status" value="1"/>
</dbReference>
<comment type="similarity">
    <text evidence="5">Belongs to the class-II pyridoxal-phosphate-dependent aminotransferase family. MalY/PatB cystathionine beta-lyase subfamily.</text>
</comment>
<dbReference type="AlphaFoldDB" id="A0A0S2W645"/>
<evidence type="ECO:0000256" key="3">
    <source>
        <dbReference type="ARBA" id="ARBA00022898"/>
    </source>
</evidence>
<comment type="cofactor">
    <cofactor evidence="1">
        <name>pyridoxal 5'-phosphate</name>
        <dbReference type="ChEBI" id="CHEBI:597326"/>
    </cofactor>
</comment>
<dbReference type="GeneID" id="93228435"/>
<proteinExistence type="inferred from homology"/>
<dbReference type="OrthoDB" id="9802872at2"/>
<gene>
    <name evidence="8" type="ORF">C7373_106133</name>
    <name evidence="7" type="ORF">IB211_02429c</name>
</gene>
<dbReference type="Proteomes" id="UP000064844">
    <property type="component" value="Chromosome"/>
</dbReference>